<dbReference type="PANTHER" id="PTHR43311:SF2">
    <property type="entry name" value="GLUTAMATE--TRNA LIGASE, MITOCHONDRIAL-RELATED"/>
    <property type="match status" value="1"/>
</dbReference>
<dbReference type="SUPFAM" id="SSF48163">
    <property type="entry name" value="An anticodon-binding domain of class I aminoacyl-tRNA synthetases"/>
    <property type="match status" value="1"/>
</dbReference>
<dbReference type="CDD" id="cd00808">
    <property type="entry name" value="GluRS_core"/>
    <property type="match status" value="1"/>
</dbReference>
<feature type="short sequence motif" description="'HIGH' region" evidence="7">
    <location>
        <begin position="9"/>
        <end position="19"/>
    </location>
</feature>
<dbReference type="EC" id="6.1.1.17" evidence="7"/>
<dbReference type="HAMAP" id="MF_00022">
    <property type="entry name" value="Glu_tRNA_synth_type1"/>
    <property type="match status" value="1"/>
</dbReference>
<reference evidence="11" key="1">
    <citation type="submission" date="2017-09" db="EMBL/GenBank/DDBJ databases">
        <title>Depth-based differentiation of microbial function through sediment-hosted aquifers and enrichment of novel symbionts in the deep terrestrial subsurface.</title>
        <authorList>
            <person name="Probst A.J."/>
            <person name="Ladd B."/>
            <person name="Jarett J.K."/>
            <person name="Geller-Mcgrath D.E."/>
            <person name="Sieber C.M.K."/>
            <person name="Emerson J.B."/>
            <person name="Anantharaman K."/>
            <person name="Thomas B.C."/>
            <person name="Malmstrom R."/>
            <person name="Stieglmeier M."/>
            <person name="Klingl A."/>
            <person name="Woyke T."/>
            <person name="Ryan C.M."/>
            <person name="Banfield J.F."/>
        </authorList>
    </citation>
    <scope>NUCLEOTIDE SEQUENCE [LARGE SCALE GENOMIC DNA]</scope>
</reference>
<dbReference type="InterPro" id="IPR000924">
    <property type="entry name" value="Glu/Gln-tRNA-synth"/>
</dbReference>
<dbReference type="InterPro" id="IPR014729">
    <property type="entry name" value="Rossmann-like_a/b/a_fold"/>
</dbReference>
<dbReference type="Proteomes" id="UP000231436">
    <property type="component" value="Unassembled WGS sequence"/>
</dbReference>
<dbReference type="PRINTS" id="PR00987">
    <property type="entry name" value="TRNASYNTHGLU"/>
</dbReference>
<evidence type="ECO:0000256" key="2">
    <source>
        <dbReference type="ARBA" id="ARBA00022598"/>
    </source>
</evidence>
<dbReference type="AlphaFoldDB" id="A0A2M8LG83"/>
<keyword evidence="2 7" id="KW-0436">Ligase</keyword>
<evidence type="ECO:0000259" key="9">
    <source>
        <dbReference type="Pfam" id="PF19269"/>
    </source>
</evidence>
<dbReference type="InterPro" id="IPR008925">
    <property type="entry name" value="aa_tRNA-synth_I_cd-bd_sf"/>
</dbReference>
<dbReference type="InterPro" id="IPR004527">
    <property type="entry name" value="Glu-tRNA-ligase_bac/mito"/>
</dbReference>
<dbReference type="GO" id="GO:0008270">
    <property type="term" value="F:zinc ion binding"/>
    <property type="evidence" value="ECO:0007669"/>
    <property type="project" value="InterPro"/>
</dbReference>
<comment type="similarity">
    <text evidence="1 7">Belongs to the class-I aminoacyl-tRNA synthetase family. Glutamate--tRNA ligase type 1 subfamily.</text>
</comment>
<keyword evidence="4 7" id="KW-0067">ATP-binding</keyword>
<dbReference type="EMBL" id="PFEU01000018">
    <property type="protein sequence ID" value="PJE76461.1"/>
    <property type="molecule type" value="Genomic_DNA"/>
</dbReference>
<protein>
    <recommendedName>
        <fullName evidence="7">Glutamate--tRNA ligase</fullName>
        <ecNumber evidence="7">6.1.1.17</ecNumber>
    </recommendedName>
    <alternativeName>
        <fullName evidence="7">Glutamyl-tRNA synthetase</fullName>
        <shortName evidence="7">GluRS</shortName>
    </alternativeName>
</protein>
<comment type="catalytic activity">
    <reaction evidence="7">
        <text>tRNA(Glu) + L-glutamate + ATP = L-glutamyl-tRNA(Glu) + AMP + diphosphate</text>
        <dbReference type="Rhea" id="RHEA:23540"/>
        <dbReference type="Rhea" id="RHEA-COMP:9663"/>
        <dbReference type="Rhea" id="RHEA-COMP:9680"/>
        <dbReference type="ChEBI" id="CHEBI:29985"/>
        <dbReference type="ChEBI" id="CHEBI:30616"/>
        <dbReference type="ChEBI" id="CHEBI:33019"/>
        <dbReference type="ChEBI" id="CHEBI:78442"/>
        <dbReference type="ChEBI" id="CHEBI:78520"/>
        <dbReference type="ChEBI" id="CHEBI:456215"/>
        <dbReference type="EC" id="6.1.1.17"/>
    </reaction>
</comment>
<dbReference type="SUPFAM" id="SSF52374">
    <property type="entry name" value="Nucleotidylyl transferase"/>
    <property type="match status" value="1"/>
</dbReference>
<feature type="binding site" evidence="7">
    <location>
        <position position="259"/>
    </location>
    <ligand>
        <name>ATP</name>
        <dbReference type="ChEBI" id="CHEBI:30616"/>
    </ligand>
</feature>
<keyword evidence="5 7" id="KW-0648">Protein biosynthesis</keyword>
<comment type="subcellular location">
    <subcellularLocation>
        <location evidence="7">Cytoplasm</location>
    </subcellularLocation>
</comment>
<keyword evidence="7" id="KW-0963">Cytoplasm</keyword>
<evidence type="ECO:0000256" key="6">
    <source>
        <dbReference type="ARBA" id="ARBA00023146"/>
    </source>
</evidence>
<dbReference type="GO" id="GO:0004818">
    <property type="term" value="F:glutamate-tRNA ligase activity"/>
    <property type="evidence" value="ECO:0007669"/>
    <property type="project" value="UniProtKB-UniRule"/>
</dbReference>
<dbReference type="FunFam" id="3.40.50.620:FF:000045">
    <property type="entry name" value="Glutamate--tRNA ligase, mitochondrial"/>
    <property type="match status" value="1"/>
</dbReference>
<dbReference type="InterPro" id="IPR049940">
    <property type="entry name" value="GluQ/Sye"/>
</dbReference>
<evidence type="ECO:0000313" key="10">
    <source>
        <dbReference type="EMBL" id="PJE76461.1"/>
    </source>
</evidence>
<evidence type="ECO:0000256" key="4">
    <source>
        <dbReference type="ARBA" id="ARBA00022840"/>
    </source>
</evidence>
<dbReference type="GO" id="GO:0005524">
    <property type="term" value="F:ATP binding"/>
    <property type="evidence" value="ECO:0007669"/>
    <property type="project" value="UniProtKB-UniRule"/>
</dbReference>
<comment type="function">
    <text evidence="7">Catalyzes the attachment of glutamate to tRNA(Glu) in a two-step reaction: glutamate is first activated by ATP to form Glu-AMP and then transferred to the acceptor end of tRNA(Glu).</text>
</comment>
<dbReference type="NCBIfam" id="TIGR00464">
    <property type="entry name" value="gltX_bact"/>
    <property type="match status" value="1"/>
</dbReference>
<dbReference type="GO" id="GO:0006424">
    <property type="term" value="P:glutamyl-tRNA aminoacylation"/>
    <property type="evidence" value="ECO:0007669"/>
    <property type="project" value="UniProtKB-UniRule"/>
</dbReference>
<keyword evidence="3 7" id="KW-0547">Nucleotide-binding</keyword>
<dbReference type="Gene3D" id="3.40.50.620">
    <property type="entry name" value="HUPs"/>
    <property type="match status" value="1"/>
</dbReference>
<organism evidence="10 11">
    <name type="scientific">Candidatus Uhrbacteria bacterium CG10_big_fil_rev_8_21_14_0_10_48_16</name>
    <dbReference type="NCBI Taxonomy" id="1975038"/>
    <lineage>
        <taxon>Bacteria</taxon>
        <taxon>Candidatus Uhriibacteriota</taxon>
    </lineage>
</organism>
<evidence type="ECO:0000313" key="11">
    <source>
        <dbReference type="Proteomes" id="UP000231436"/>
    </source>
</evidence>
<dbReference type="Pfam" id="PF19269">
    <property type="entry name" value="Anticodon_2"/>
    <property type="match status" value="1"/>
</dbReference>
<dbReference type="InterPro" id="IPR020751">
    <property type="entry name" value="aa-tRNA-synth_I_codon-bd_sub2"/>
</dbReference>
<dbReference type="GO" id="GO:0000049">
    <property type="term" value="F:tRNA binding"/>
    <property type="evidence" value="ECO:0007669"/>
    <property type="project" value="InterPro"/>
</dbReference>
<proteinExistence type="inferred from homology"/>
<dbReference type="InterPro" id="IPR020058">
    <property type="entry name" value="Glu/Gln-tRNA-synth_Ib_cat-dom"/>
</dbReference>
<comment type="caution">
    <text evidence="10">The sequence shown here is derived from an EMBL/GenBank/DDBJ whole genome shotgun (WGS) entry which is preliminary data.</text>
</comment>
<evidence type="ECO:0000259" key="8">
    <source>
        <dbReference type="Pfam" id="PF00749"/>
    </source>
</evidence>
<keyword evidence="6 7" id="KW-0030">Aminoacyl-tRNA synthetase</keyword>
<evidence type="ECO:0000256" key="7">
    <source>
        <dbReference type="HAMAP-Rule" id="MF_00022"/>
    </source>
</evidence>
<dbReference type="PANTHER" id="PTHR43311">
    <property type="entry name" value="GLUTAMATE--TRNA LIGASE"/>
    <property type="match status" value="1"/>
</dbReference>
<feature type="domain" description="Aminoacyl-tRNA synthetase class I anticodon-binding" evidence="9">
    <location>
        <begin position="338"/>
        <end position="483"/>
    </location>
</feature>
<dbReference type="InterPro" id="IPR045462">
    <property type="entry name" value="aa-tRNA-synth_I_cd-bd"/>
</dbReference>
<accession>A0A2M8LG83</accession>
<dbReference type="Gene3D" id="1.10.10.350">
    <property type="match status" value="1"/>
</dbReference>
<feature type="short sequence motif" description="'KMSKS' region" evidence="7">
    <location>
        <begin position="256"/>
        <end position="260"/>
    </location>
</feature>
<name>A0A2M8LG83_9BACT</name>
<sequence length="488" mass="55071">MNIVTRFPPSPTGFLHVGSLRTALYNYLYARKHGGKFIVRVEDTDRERLVEGAVESLIKTLAEVGLEYDEGPVITAGALSEKGENGPYTQSLRLDIYKTYVQKLLEQGSAYYCFCSKERLTELRSQQQLAKLPTKYDRACLKLDQDEITQRIEAGESHVVRLLVPDGETIFKDEIRGSIKISNAEIDDQVLMKADGYPTYHLAVVVDDHLMGVTHIIRGEEWISSVPKHVMLYNAFGFPMPAFAHLPLILNPDKSKLSKRQGDVAVEDFLAKGYLPETLINFVALLGFNPSGDREIYSITELIESFELSSVNKSGAVFDTEKLNWMNGQYIRAMEPAELFERAKPFFGSAQSLPEAQKQRILEVEKDRLTILKDLEERVEMYLTLPEYETEMLVWKKADAQDALLHMQALSTLLSAVSDDVFADRALIEGVVKKYIEEGEYQNGNVLWPVRVALSGQKQSAGPFDLLWALGKEDSLKRMTRAITKLST</sequence>
<dbReference type="Pfam" id="PF00749">
    <property type="entry name" value="tRNA-synt_1c"/>
    <property type="match status" value="1"/>
</dbReference>
<comment type="subunit">
    <text evidence="7">Monomer.</text>
</comment>
<evidence type="ECO:0000256" key="3">
    <source>
        <dbReference type="ARBA" id="ARBA00022741"/>
    </source>
</evidence>
<evidence type="ECO:0000256" key="5">
    <source>
        <dbReference type="ARBA" id="ARBA00022917"/>
    </source>
</evidence>
<dbReference type="GO" id="GO:0005737">
    <property type="term" value="C:cytoplasm"/>
    <property type="evidence" value="ECO:0007669"/>
    <property type="project" value="UniProtKB-SubCell"/>
</dbReference>
<evidence type="ECO:0000256" key="1">
    <source>
        <dbReference type="ARBA" id="ARBA00007894"/>
    </source>
</evidence>
<dbReference type="InterPro" id="IPR033910">
    <property type="entry name" value="GluRS_core"/>
</dbReference>
<gene>
    <name evidence="7" type="primary">gltX</name>
    <name evidence="10" type="ORF">COV05_03780</name>
</gene>
<comment type="caution">
    <text evidence="7">Lacks conserved residue(s) required for the propagation of feature annotation.</text>
</comment>
<feature type="domain" description="Glutamyl/glutaminyl-tRNA synthetase class Ib catalytic" evidence="8">
    <location>
        <begin position="3"/>
        <end position="325"/>
    </location>
</feature>